<name>A0A166PRB1_9HYPO</name>
<dbReference type="EMBL" id="AZGY01000005">
    <property type="protein sequence ID" value="KZZ98580.1"/>
    <property type="molecule type" value="Genomic_DNA"/>
</dbReference>
<organism evidence="1 2">
    <name type="scientific">Moelleriella libera RCEF 2490</name>
    <dbReference type="NCBI Taxonomy" id="1081109"/>
    <lineage>
        <taxon>Eukaryota</taxon>
        <taxon>Fungi</taxon>
        <taxon>Dikarya</taxon>
        <taxon>Ascomycota</taxon>
        <taxon>Pezizomycotina</taxon>
        <taxon>Sordariomycetes</taxon>
        <taxon>Hypocreomycetidae</taxon>
        <taxon>Hypocreales</taxon>
        <taxon>Clavicipitaceae</taxon>
        <taxon>Moelleriella</taxon>
    </lineage>
</organism>
<dbReference type="AlphaFoldDB" id="A0A166PRB1"/>
<evidence type="ECO:0000313" key="2">
    <source>
        <dbReference type="Proteomes" id="UP000078544"/>
    </source>
</evidence>
<comment type="caution">
    <text evidence="1">The sequence shown here is derived from an EMBL/GenBank/DDBJ whole genome shotgun (WGS) entry which is preliminary data.</text>
</comment>
<proteinExistence type="predicted"/>
<dbReference type="OrthoDB" id="5398371at2759"/>
<evidence type="ECO:0000313" key="1">
    <source>
        <dbReference type="EMBL" id="KZZ98580.1"/>
    </source>
</evidence>
<accession>A0A166PRB1</accession>
<reference evidence="1 2" key="1">
    <citation type="journal article" date="2016" name="Genome Biol. Evol.">
        <title>Divergent and convergent evolution of fungal pathogenicity.</title>
        <authorList>
            <person name="Shang Y."/>
            <person name="Xiao G."/>
            <person name="Zheng P."/>
            <person name="Cen K."/>
            <person name="Zhan S."/>
            <person name="Wang C."/>
        </authorList>
    </citation>
    <scope>NUCLEOTIDE SEQUENCE [LARGE SCALE GENOMIC DNA]</scope>
    <source>
        <strain evidence="1 2">RCEF 2490</strain>
    </source>
</reference>
<protein>
    <submittedName>
        <fullName evidence="1">Uncharacterized protein</fullName>
    </submittedName>
</protein>
<dbReference type="Proteomes" id="UP000078544">
    <property type="component" value="Unassembled WGS sequence"/>
</dbReference>
<keyword evidence="2" id="KW-1185">Reference proteome</keyword>
<sequence length="519" mass="58314">MGEAAAATSIFGSIQPFDDDEPPLVRIADHGGDVILAVTFETSEATLRRARKWAPRKSSGTSAAAEPSIVLKPRFTVAYRVSLNALTKQSKYFANLLGNSAFKEAQLIAETYASLSRQGIKPADAEAADLPVIRVTDDDDATRAAGREVLFEDMLRLMHQIPIKNSALVNMPYATTLAILADRFDCTSRVSRAFADVRFKWPVTSNKPYVDEAGRATEVERVLRQKVLTAWLLNQPMQLHQASRELLMRGSRFWGPSAEEHNMTGAWWNLPEGIEGTFSKTSSSLRPPPSPYSLIKLASVCYIQVSVQADSKTFDADEFQCRRERILNTIASIQKHFLGLYSSRNRQCRLGYDSSAACDHFQLGQMLKFLLSKGLVSLVDFSPASMYNLPSDVPVDIKELLNTLKECPNYQLDKHHVNCGLKIRIDPILDYVKTMLSANHVAISRQDWTRRRDDATWAGASRGGIRDGEADDDDGRKRVFAFTRALANDERLRYEGHFYVNRMARNLFTADTWDWTPEF</sequence>
<gene>
    <name evidence="1" type="ORF">AAL_03098</name>
</gene>